<evidence type="ECO:0000256" key="3">
    <source>
        <dbReference type="ARBA" id="ARBA00023163"/>
    </source>
</evidence>
<dbReference type="Gene3D" id="3.40.50.300">
    <property type="entry name" value="P-loop containing nucleotide triphosphate hydrolases"/>
    <property type="match status" value="1"/>
</dbReference>
<evidence type="ECO:0000256" key="1">
    <source>
        <dbReference type="ARBA" id="ARBA00023015"/>
    </source>
</evidence>
<organism evidence="5 6">
    <name type="scientific">Cellulomonas dongxiuzhuiae</name>
    <dbReference type="NCBI Taxonomy" id="2819979"/>
    <lineage>
        <taxon>Bacteria</taxon>
        <taxon>Bacillati</taxon>
        <taxon>Actinomycetota</taxon>
        <taxon>Actinomycetes</taxon>
        <taxon>Micrococcales</taxon>
        <taxon>Cellulomonadaceae</taxon>
        <taxon>Cellulomonas</taxon>
    </lineage>
</organism>
<dbReference type="Gene3D" id="1.10.10.10">
    <property type="entry name" value="Winged helix-like DNA-binding domain superfamily/Winged helix DNA-binding domain"/>
    <property type="match status" value="1"/>
</dbReference>
<dbReference type="RefSeq" id="WP_208197975.1">
    <property type="nucleotide sequence ID" value="NZ_CP076023.1"/>
</dbReference>
<protein>
    <submittedName>
        <fullName evidence="5">AAA family ATPase</fullName>
    </submittedName>
</protein>
<evidence type="ECO:0000313" key="5">
    <source>
        <dbReference type="EMBL" id="QWC16819.1"/>
    </source>
</evidence>
<dbReference type="PROSITE" id="PS50043">
    <property type="entry name" value="HTH_LUXR_2"/>
    <property type="match status" value="1"/>
</dbReference>
<dbReference type="SUPFAM" id="SSF46894">
    <property type="entry name" value="C-terminal effector domain of the bipartite response regulators"/>
    <property type="match status" value="1"/>
</dbReference>
<dbReference type="EMBL" id="CP076023">
    <property type="protein sequence ID" value="QWC16819.1"/>
    <property type="molecule type" value="Genomic_DNA"/>
</dbReference>
<dbReference type="Pfam" id="PF13191">
    <property type="entry name" value="AAA_16"/>
    <property type="match status" value="1"/>
</dbReference>
<keyword evidence="6" id="KW-1185">Reference proteome</keyword>
<dbReference type="Proteomes" id="UP000679335">
    <property type="component" value="Chromosome"/>
</dbReference>
<dbReference type="InterPro" id="IPR036388">
    <property type="entry name" value="WH-like_DNA-bd_sf"/>
</dbReference>
<dbReference type="SMART" id="SM00421">
    <property type="entry name" value="HTH_LUXR"/>
    <property type="match status" value="1"/>
</dbReference>
<dbReference type="PANTHER" id="PTHR44688:SF16">
    <property type="entry name" value="DNA-BINDING TRANSCRIPTIONAL ACTIVATOR DEVR_DOSR"/>
    <property type="match status" value="1"/>
</dbReference>
<dbReference type="Pfam" id="PF00196">
    <property type="entry name" value="GerE"/>
    <property type="match status" value="1"/>
</dbReference>
<sequence>MDRLWPFTGRDAELRDVVAAVRPGAAGILVAGPAGVGKTRLVREAVARAAGRRRVVWALGANATRLTPFGAFAGLLDLPVEGAAAVAGMLRHLLRLRPFVLAVDDAHLLDELSAVVLHRVVVRGIAPVVVTVRDPAPAPAPDVVVALWKDDLLPRLDVAPLDPPTTSSLVARVLDGPVESGSAQRLWALTRGSPLFLRHLLAEEVRTQRLSRRSGLWLWSGDPRVSAELATLVDREIGGLEPPVLDVVDLLALGEPLGLDALTALTSRRAVEEAETRGLVGTDTTAPAPVARLAHPVYGEVRRSAMGMMRARHLRGVLASHLEGTADPIARAVLLLDSDLPPDHDLLLRAAEAATAFHDLPLAERLAHAAAAGGGWRARLAHAATLSWLTRGEAAEAALCDLAGDAPSGPWRARARAYRAGNLLFTLRRLDAADEVLAEALADPDAGAQRPTLEAMGVALDVARGRTGATVARALALLDDDPADQLTRLLATSALAAVGAVTGRLDAVRTAGGAGDAAALQGIPAFGLTDWLVTGLRLAGLPVQAQDVAARLASSAADLPGPARVMGLVLSGHAALAAGRPADALAPLRDAWAGLDGSEHEFRFRCRTLLATAYGLTGRADAARPLLDGLVDTHPAYTLHAPDDLLARAWCVAAEGAVTPAVRLAEDAADLARRQDSPAYEVLAWQTATQLGASAPAASRLEALTRRVGGPRAGAALQHARASCAQDPAALLDAADAWERLGDPVAAGDAAAHASELHRRRGRRGSALSAAARAQGLADRSGARTPALLAAVRPLPLTVRERESAVLAAQGLSNRAIAERLTLSVRTVEGHLYRAGRKLGVSDRAALARLVRTPGSE</sequence>
<dbReference type="PRINTS" id="PR00038">
    <property type="entry name" value="HTHLUXR"/>
</dbReference>
<dbReference type="InterPro" id="IPR016032">
    <property type="entry name" value="Sig_transdc_resp-reg_C-effctor"/>
</dbReference>
<dbReference type="PANTHER" id="PTHR44688">
    <property type="entry name" value="DNA-BINDING TRANSCRIPTIONAL ACTIVATOR DEVR_DOSR"/>
    <property type="match status" value="1"/>
</dbReference>
<name>A0ABX8GNM9_9CELL</name>
<keyword evidence="1" id="KW-0805">Transcription regulation</keyword>
<reference evidence="5 6" key="1">
    <citation type="submission" date="2021-05" db="EMBL/GenBank/DDBJ databases">
        <title>Novel species in genus Cellulomonas.</title>
        <authorList>
            <person name="Zhang G."/>
        </authorList>
    </citation>
    <scope>NUCLEOTIDE SEQUENCE [LARGE SCALE GENOMIC DNA]</scope>
    <source>
        <strain evidence="6">zg-ZUI157</strain>
    </source>
</reference>
<evidence type="ECO:0000256" key="2">
    <source>
        <dbReference type="ARBA" id="ARBA00023125"/>
    </source>
</evidence>
<dbReference type="InterPro" id="IPR027417">
    <property type="entry name" value="P-loop_NTPase"/>
</dbReference>
<dbReference type="CDD" id="cd06170">
    <property type="entry name" value="LuxR_C_like"/>
    <property type="match status" value="1"/>
</dbReference>
<proteinExistence type="predicted"/>
<dbReference type="InterPro" id="IPR000792">
    <property type="entry name" value="Tscrpt_reg_LuxR_C"/>
</dbReference>
<evidence type="ECO:0000313" key="6">
    <source>
        <dbReference type="Proteomes" id="UP000679335"/>
    </source>
</evidence>
<dbReference type="PROSITE" id="PS00622">
    <property type="entry name" value="HTH_LUXR_1"/>
    <property type="match status" value="1"/>
</dbReference>
<keyword evidence="3" id="KW-0804">Transcription</keyword>
<feature type="domain" description="HTH luxR-type" evidence="4">
    <location>
        <begin position="790"/>
        <end position="855"/>
    </location>
</feature>
<dbReference type="SUPFAM" id="SSF52540">
    <property type="entry name" value="P-loop containing nucleoside triphosphate hydrolases"/>
    <property type="match status" value="1"/>
</dbReference>
<dbReference type="InterPro" id="IPR041664">
    <property type="entry name" value="AAA_16"/>
</dbReference>
<evidence type="ECO:0000259" key="4">
    <source>
        <dbReference type="PROSITE" id="PS50043"/>
    </source>
</evidence>
<keyword evidence="2" id="KW-0238">DNA-binding</keyword>
<gene>
    <name evidence="5" type="ORF">KKR89_04045</name>
</gene>
<accession>A0ABX8GNM9</accession>